<organism evidence="1 2">
    <name type="scientific">Dermacentor silvarum</name>
    <name type="common">Tick</name>
    <dbReference type="NCBI Taxonomy" id="543639"/>
    <lineage>
        <taxon>Eukaryota</taxon>
        <taxon>Metazoa</taxon>
        <taxon>Ecdysozoa</taxon>
        <taxon>Arthropoda</taxon>
        <taxon>Chelicerata</taxon>
        <taxon>Arachnida</taxon>
        <taxon>Acari</taxon>
        <taxon>Parasitiformes</taxon>
        <taxon>Ixodida</taxon>
        <taxon>Ixodoidea</taxon>
        <taxon>Ixodidae</taxon>
        <taxon>Rhipicephalinae</taxon>
        <taxon>Dermacentor</taxon>
    </lineage>
</organism>
<protein>
    <submittedName>
        <fullName evidence="1">Uncharacterized protein</fullName>
    </submittedName>
</protein>
<gene>
    <name evidence="1" type="ORF">HPB49_022684</name>
</gene>
<proteinExistence type="predicted"/>
<sequence length="1080" mass="116180">MHVTSKCVLIFHCAHRPNDGVPTSYRRGSRVKNKSLPDGLLSTLSLSGAQREHSGIYVCEVANDYGQDETHIRLIVQEPPEAPPGFNVTSVNSRSASLTWGEPYNGNSAILSYLIQYKNASGLLPFKCACAQRSHVLFLRQRCHAFWRAAGWSADAGSWVRNVSVGRDQSSWTVRSLQPSTAYHLRAAAVNALGVGPFTQPPLLITTDEEVPGGPPTHVSVQTLGPQSLKVTWKPPVPELRHGSIRGYYVGYKLHNSSDLHLYKTVESRTEGDDPEAPGECVLSNLRKFTKYSVLVQAYNAVGAGPRSDEVIVYTAEDVPQVAPSGVHCSASSATSLRVSWAVLHEKSLDGLHKGYRILYKLIDHSFYGSDEAETALSQAPSWTERDVPPDATSAVLGGVEPFRNYSVRVAARTGAGTGAFSEPVHCSTPEDVPEAPADIKALVLAPDAILISWLPPSKAKGVLQRYTVYSRVHAHAPNQQASGGVPARPVSVPSSQFWHETRGLRTGQRYEFWVTASTGAGEGPATRIVTQSPEVRAPARIASFSREVSVALKQDLELPCRTAGQPTPVREWRTSSGALRESERVRVLPSGTLHIEAAEAGDAANYSCHAHNLYGRDAVHYAVRVHEYEVHYKRQQGSWDLVRVAPPQPRPSGGAGARDTSSPSRLATATHVNGSWLGHELTGLSCGTQYHIYVVAVADRGRSEPSDTVFARTQGGVPSSPKREAFVTPNASSLTLRPSSWASSPAGCPVSHLAVEYRPRDGTGPWTVASRALQPREGPMTLHHLRPDTWYNLRVTAHTEAGTTSAEYAIRTLPASATLAGTVLPELMVVNGGSGADGDLPLLVPIATSLSLALAAATLVLGYVCCRRRAEPTFAKDHEGHPVGGGGRSASNDALAESALVKRSSIDNVLSTLTSASGRQGSSCLASPGRHSVVAPAATPTQGSIDDISGYAPFPETQIKSRIVLKKTQEQPVANTRTKRPFSIHNLAGNEDAQKGDKGAEAAHTPTTQFNHYDNPKATKAAGCPKKWQHPAEKGSRPYVIPQENKSTLEMETDGDESPRWSRSRRSNSNFANSGSTMV</sequence>
<name>A0ACB8CN65_DERSI</name>
<evidence type="ECO:0000313" key="1">
    <source>
        <dbReference type="EMBL" id="KAH7946289.1"/>
    </source>
</evidence>
<keyword evidence="2" id="KW-1185">Reference proteome</keyword>
<reference evidence="1" key="1">
    <citation type="submission" date="2020-05" db="EMBL/GenBank/DDBJ databases">
        <title>Large-scale comparative analyses of tick genomes elucidate their genetic diversity and vector capacities.</title>
        <authorList>
            <person name="Jia N."/>
            <person name="Wang J."/>
            <person name="Shi W."/>
            <person name="Du L."/>
            <person name="Sun Y."/>
            <person name="Zhan W."/>
            <person name="Jiang J."/>
            <person name="Wang Q."/>
            <person name="Zhang B."/>
            <person name="Ji P."/>
            <person name="Sakyi L.B."/>
            <person name="Cui X."/>
            <person name="Yuan T."/>
            <person name="Jiang B."/>
            <person name="Yang W."/>
            <person name="Lam T.T.-Y."/>
            <person name="Chang Q."/>
            <person name="Ding S."/>
            <person name="Wang X."/>
            <person name="Zhu J."/>
            <person name="Ruan X."/>
            <person name="Zhao L."/>
            <person name="Wei J."/>
            <person name="Que T."/>
            <person name="Du C."/>
            <person name="Cheng J."/>
            <person name="Dai P."/>
            <person name="Han X."/>
            <person name="Huang E."/>
            <person name="Gao Y."/>
            <person name="Liu J."/>
            <person name="Shao H."/>
            <person name="Ye R."/>
            <person name="Li L."/>
            <person name="Wei W."/>
            <person name="Wang X."/>
            <person name="Wang C."/>
            <person name="Yang T."/>
            <person name="Huo Q."/>
            <person name="Li W."/>
            <person name="Guo W."/>
            <person name="Chen H."/>
            <person name="Zhou L."/>
            <person name="Ni X."/>
            <person name="Tian J."/>
            <person name="Zhou Y."/>
            <person name="Sheng Y."/>
            <person name="Liu T."/>
            <person name="Pan Y."/>
            <person name="Xia L."/>
            <person name="Li J."/>
            <person name="Zhao F."/>
            <person name="Cao W."/>
        </authorList>
    </citation>
    <scope>NUCLEOTIDE SEQUENCE</scope>
    <source>
        <strain evidence="1">Dsil-2018</strain>
    </source>
</reference>
<accession>A0ACB8CN65</accession>
<evidence type="ECO:0000313" key="2">
    <source>
        <dbReference type="Proteomes" id="UP000821865"/>
    </source>
</evidence>
<dbReference type="EMBL" id="CM023475">
    <property type="protein sequence ID" value="KAH7946289.1"/>
    <property type="molecule type" value="Genomic_DNA"/>
</dbReference>
<dbReference type="Proteomes" id="UP000821865">
    <property type="component" value="Chromosome 6"/>
</dbReference>
<comment type="caution">
    <text evidence="1">The sequence shown here is derived from an EMBL/GenBank/DDBJ whole genome shotgun (WGS) entry which is preliminary data.</text>
</comment>